<organism evidence="1 2">
    <name type="scientific">Paenibacillus thailandensis</name>
    <dbReference type="NCBI Taxonomy" id="393250"/>
    <lineage>
        <taxon>Bacteria</taxon>
        <taxon>Bacillati</taxon>
        <taxon>Bacillota</taxon>
        <taxon>Bacilli</taxon>
        <taxon>Bacillales</taxon>
        <taxon>Paenibacillaceae</taxon>
        <taxon>Paenibacillus</taxon>
    </lineage>
</organism>
<evidence type="ECO:0000313" key="1">
    <source>
        <dbReference type="EMBL" id="MFD2663075.1"/>
    </source>
</evidence>
<protein>
    <submittedName>
        <fullName evidence="1">Paeninodin family lasso peptide</fullName>
    </submittedName>
</protein>
<comment type="caution">
    <text evidence="1">The sequence shown here is derived from an EMBL/GenBank/DDBJ whole genome shotgun (WGS) entry which is preliminary data.</text>
</comment>
<dbReference type="Proteomes" id="UP001597493">
    <property type="component" value="Unassembled WGS sequence"/>
</dbReference>
<keyword evidence="2" id="KW-1185">Reference proteome</keyword>
<reference evidence="2" key="1">
    <citation type="journal article" date="2019" name="Int. J. Syst. Evol. Microbiol.">
        <title>The Global Catalogue of Microorganisms (GCM) 10K type strain sequencing project: providing services to taxonomists for standard genome sequencing and annotation.</title>
        <authorList>
            <consortium name="The Broad Institute Genomics Platform"/>
            <consortium name="The Broad Institute Genome Sequencing Center for Infectious Disease"/>
            <person name="Wu L."/>
            <person name="Ma J."/>
        </authorList>
    </citation>
    <scope>NUCLEOTIDE SEQUENCE [LARGE SCALE GENOMIC DNA]</scope>
    <source>
        <strain evidence="2">TISTR 1827</strain>
    </source>
</reference>
<proteinExistence type="predicted"/>
<dbReference type="InterPro" id="IPR049825">
    <property type="entry name" value="Lasso_PadeA-like"/>
</dbReference>
<dbReference type="EMBL" id="JBHUMY010000038">
    <property type="protein sequence ID" value="MFD2663075.1"/>
    <property type="molecule type" value="Genomic_DNA"/>
</dbReference>
<dbReference type="NCBIfam" id="NF033524">
    <property type="entry name" value="lasso_PadeA_fam"/>
    <property type="match status" value="1"/>
</dbReference>
<accession>A0ABW5R3L7</accession>
<evidence type="ECO:0000313" key="2">
    <source>
        <dbReference type="Proteomes" id="UP001597493"/>
    </source>
</evidence>
<name>A0ABW5R3L7_9BACL</name>
<gene>
    <name evidence="1" type="ORF">ACFSW5_22720</name>
</gene>
<sequence>MKKQWQTPELEVLQVSETMAGKGLTVVDYTYVNGVLVDIDIKDPS</sequence>
<dbReference type="RefSeq" id="WP_379278424.1">
    <property type="nucleotide sequence ID" value="NZ_JBHUGT010000007.1"/>
</dbReference>